<evidence type="ECO:0000313" key="2">
    <source>
        <dbReference type="Proteomes" id="UP001140091"/>
    </source>
</evidence>
<keyword evidence="2" id="KW-1185">Reference proteome</keyword>
<dbReference type="Proteomes" id="UP001140091">
    <property type="component" value="Unassembled WGS sequence"/>
</dbReference>
<feature type="non-terminal residue" evidence="1">
    <location>
        <position position="70"/>
    </location>
</feature>
<dbReference type="EMBL" id="JANBPK010000899">
    <property type="protein sequence ID" value="KAJ2929085.1"/>
    <property type="molecule type" value="Genomic_DNA"/>
</dbReference>
<dbReference type="AlphaFoldDB" id="A0A9W8J6H6"/>
<evidence type="ECO:0000313" key="1">
    <source>
        <dbReference type="EMBL" id="KAJ2929085.1"/>
    </source>
</evidence>
<sequence length="70" mass="7060">MENGKVNLYDTGVGAVVPGAAIAAAPIESVEDAVSSLQATPASAAKKNEYSAAVRLWDSQAGILLTTLEG</sequence>
<gene>
    <name evidence="1" type="ORF">H1R20_g8008</name>
</gene>
<protein>
    <submittedName>
        <fullName evidence="1">Uncharacterized protein</fullName>
    </submittedName>
</protein>
<proteinExistence type="predicted"/>
<accession>A0A9W8J6H6</accession>
<name>A0A9W8J6H6_9AGAR</name>
<organism evidence="1 2">
    <name type="scientific">Candolleomyces eurysporus</name>
    <dbReference type="NCBI Taxonomy" id="2828524"/>
    <lineage>
        <taxon>Eukaryota</taxon>
        <taxon>Fungi</taxon>
        <taxon>Dikarya</taxon>
        <taxon>Basidiomycota</taxon>
        <taxon>Agaricomycotina</taxon>
        <taxon>Agaricomycetes</taxon>
        <taxon>Agaricomycetidae</taxon>
        <taxon>Agaricales</taxon>
        <taxon>Agaricineae</taxon>
        <taxon>Psathyrellaceae</taxon>
        <taxon>Candolleomyces</taxon>
    </lineage>
</organism>
<comment type="caution">
    <text evidence="1">The sequence shown here is derived from an EMBL/GenBank/DDBJ whole genome shotgun (WGS) entry which is preliminary data.</text>
</comment>
<reference evidence="1" key="1">
    <citation type="submission" date="2022-06" db="EMBL/GenBank/DDBJ databases">
        <title>Genome Sequence of Candolleomyces eurysporus.</title>
        <authorList>
            <person name="Buettner E."/>
        </authorList>
    </citation>
    <scope>NUCLEOTIDE SEQUENCE</scope>
    <source>
        <strain evidence="1">VTCC 930004</strain>
    </source>
</reference>